<dbReference type="AlphaFoldDB" id="A0A2Z2NNH9"/>
<dbReference type="SUPFAM" id="SSF69322">
    <property type="entry name" value="Tricorn protease domain 2"/>
    <property type="match status" value="1"/>
</dbReference>
<sequence length="618" mass="67150">MLVTGGAVITEVVPDGDTVWWAESRPGEGGRVAIMRWFDGTAQEITPPEANVRTTVHEYGGGSWWAQNGTLWYVDHSDQRLRALTPGCEPLILSAEPPEPRAWRYADFRPTPDGHWLIGVAERHAIGADSDVPCQPENLIIAIASDGSGCSVDLASGSDFYGSPCLSPEGKALAWVQWEHPNMPWDDSSLKLATLQSSKGSIAISQVQHVAGGQDESIVEPAWSPDGTLHYLSDRSDLWQLYALGQSTPVFTADGEIGYPPWVHGLSRYGFDETGQVLAASFKGGIDHLPGFPEDTSFYSIRFSGNKLAFASASWSRELAVHFDGKIVSDPKPLPLSDGYLQAPEVISFPTGSDGSDEAHALYYAPANPEYSAPDNEKPPLIVLAHGGPTSAARSQISLAQRFWTSRGFAVVDVNYRGSSGFGRRYRQKLNGEWGIADVEDCVAVARFLVDRGDVDVQRLIIRGGSAGGFTVLSALAFHDLFTAGTSLYGVADLEALANDTHKFESRYLDNLIGSWPEDADIYAQRSPINHLDGFTAPMIVMQGSDDKIVPPNQSRMIVDALDARKLPVAYLEFAGEQHGFRQAATITTAIRSELSFYGRVFGFTPDGETVPVDIRNL</sequence>
<reference evidence="2 3" key="1">
    <citation type="submission" date="2016-12" db="EMBL/GenBank/DDBJ databases">
        <authorList>
            <person name="Song W.-J."/>
            <person name="Kurnit D.M."/>
        </authorList>
    </citation>
    <scope>NUCLEOTIDE SEQUENCE [LARGE SCALE GENOMIC DNA]</scope>
    <source>
        <strain evidence="2 3">IMCC3135</strain>
    </source>
</reference>
<dbReference type="Proteomes" id="UP000250079">
    <property type="component" value="Chromosome"/>
</dbReference>
<dbReference type="KEGG" id="gai:IMCC3135_14735"/>
<evidence type="ECO:0000259" key="1">
    <source>
        <dbReference type="Pfam" id="PF00326"/>
    </source>
</evidence>
<keyword evidence="2" id="KW-0031">Aminopeptidase</keyword>
<evidence type="ECO:0000313" key="3">
    <source>
        <dbReference type="Proteomes" id="UP000250079"/>
    </source>
</evidence>
<dbReference type="SUPFAM" id="SSF53474">
    <property type="entry name" value="alpha/beta-Hydrolases"/>
    <property type="match status" value="1"/>
</dbReference>
<feature type="domain" description="Peptidase S9 prolyl oligopeptidase catalytic" evidence="1">
    <location>
        <begin position="398"/>
        <end position="603"/>
    </location>
</feature>
<dbReference type="Pfam" id="PF00326">
    <property type="entry name" value="Peptidase_S9"/>
    <property type="match status" value="1"/>
</dbReference>
<dbReference type="PANTHER" id="PTHR43056">
    <property type="entry name" value="PEPTIDASE S9 PROLYL OLIGOPEPTIDASE"/>
    <property type="match status" value="1"/>
</dbReference>
<dbReference type="InterPro" id="IPR050585">
    <property type="entry name" value="Xaa-Pro_dipeptidyl-ppase/CocE"/>
</dbReference>
<dbReference type="GO" id="GO:0006508">
    <property type="term" value="P:proteolysis"/>
    <property type="evidence" value="ECO:0007669"/>
    <property type="project" value="InterPro"/>
</dbReference>
<keyword evidence="2" id="KW-0645">Protease</keyword>
<dbReference type="EMBL" id="CP018632">
    <property type="protein sequence ID" value="ASJ73032.1"/>
    <property type="molecule type" value="Genomic_DNA"/>
</dbReference>
<evidence type="ECO:0000313" key="2">
    <source>
        <dbReference type="EMBL" id="ASJ73032.1"/>
    </source>
</evidence>
<keyword evidence="2" id="KW-0378">Hydrolase</keyword>
<organism evidence="2 3">
    <name type="scientific">Granulosicoccus antarcticus IMCC3135</name>
    <dbReference type="NCBI Taxonomy" id="1192854"/>
    <lineage>
        <taxon>Bacteria</taxon>
        <taxon>Pseudomonadati</taxon>
        <taxon>Pseudomonadota</taxon>
        <taxon>Gammaproteobacteria</taxon>
        <taxon>Chromatiales</taxon>
        <taxon>Granulosicoccaceae</taxon>
        <taxon>Granulosicoccus</taxon>
    </lineage>
</organism>
<dbReference type="InterPro" id="IPR001375">
    <property type="entry name" value="Peptidase_S9_cat"/>
</dbReference>
<protein>
    <submittedName>
        <fullName evidence="2">Dipeptidyl aminopeptidase BIII</fullName>
        <ecNumber evidence="2">3.4.14.-</ecNumber>
    </submittedName>
</protein>
<dbReference type="EC" id="3.4.14.-" evidence="2"/>
<dbReference type="InterPro" id="IPR011042">
    <property type="entry name" value="6-blade_b-propeller_TolB-like"/>
</dbReference>
<dbReference type="GO" id="GO:0004177">
    <property type="term" value="F:aminopeptidase activity"/>
    <property type="evidence" value="ECO:0007669"/>
    <property type="project" value="UniProtKB-KW"/>
</dbReference>
<dbReference type="GO" id="GO:0008236">
    <property type="term" value="F:serine-type peptidase activity"/>
    <property type="evidence" value="ECO:0007669"/>
    <property type="project" value="InterPro"/>
</dbReference>
<dbReference type="Gene3D" id="3.40.50.1820">
    <property type="entry name" value="alpha/beta hydrolase"/>
    <property type="match status" value="1"/>
</dbReference>
<dbReference type="Gene3D" id="2.120.10.30">
    <property type="entry name" value="TolB, C-terminal domain"/>
    <property type="match status" value="1"/>
</dbReference>
<gene>
    <name evidence="2" type="primary">dapb3</name>
    <name evidence="2" type="ORF">IMCC3135_14735</name>
</gene>
<dbReference type="PANTHER" id="PTHR43056:SF5">
    <property type="entry name" value="PEPTIDASE S9 PROLYL OLIGOPEPTIDASE CATALYTIC DOMAIN-CONTAINING PROTEIN"/>
    <property type="match status" value="1"/>
</dbReference>
<proteinExistence type="predicted"/>
<dbReference type="InterPro" id="IPR029058">
    <property type="entry name" value="AB_hydrolase_fold"/>
</dbReference>
<keyword evidence="3" id="KW-1185">Reference proteome</keyword>
<name>A0A2Z2NNH9_9GAMM</name>
<accession>A0A2Z2NNH9</accession>